<dbReference type="InterPro" id="IPR050270">
    <property type="entry name" value="DegV_domain_contain"/>
</dbReference>
<dbReference type="EMBL" id="BMEQ01000011">
    <property type="protein sequence ID" value="GGG59196.1"/>
    <property type="molecule type" value="Genomic_DNA"/>
</dbReference>
<comment type="caution">
    <text evidence="3">The sequence shown here is derived from an EMBL/GenBank/DDBJ whole genome shotgun (WGS) entry which is preliminary data.</text>
</comment>
<organism evidence="3 4">
    <name type="scientific">Kocuria dechangensis</name>
    <dbReference type="NCBI Taxonomy" id="1176249"/>
    <lineage>
        <taxon>Bacteria</taxon>
        <taxon>Bacillati</taxon>
        <taxon>Actinomycetota</taxon>
        <taxon>Actinomycetes</taxon>
        <taxon>Micrococcales</taxon>
        <taxon>Micrococcaceae</taxon>
        <taxon>Kocuria</taxon>
    </lineage>
</organism>
<dbReference type="Gene3D" id="3.40.50.10170">
    <property type="match status" value="1"/>
</dbReference>
<dbReference type="AlphaFoldDB" id="A0A917GWA4"/>
<keyword evidence="1" id="KW-0446">Lipid-binding</keyword>
<dbReference type="Proteomes" id="UP000638848">
    <property type="component" value="Unassembled WGS sequence"/>
</dbReference>
<dbReference type="PROSITE" id="PS51482">
    <property type="entry name" value="DEGV"/>
    <property type="match status" value="1"/>
</dbReference>
<dbReference type="GO" id="GO:0008289">
    <property type="term" value="F:lipid binding"/>
    <property type="evidence" value="ECO:0007669"/>
    <property type="project" value="UniProtKB-KW"/>
</dbReference>
<feature type="region of interest" description="Disordered" evidence="2">
    <location>
        <begin position="1"/>
        <end position="21"/>
    </location>
</feature>
<evidence type="ECO:0000313" key="4">
    <source>
        <dbReference type="Proteomes" id="UP000638848"/>
    </source>
</evidence>
<evidence type="ECO:0000256" key="2">
    <source>
        <dbReference type="SAM" id="MobiDB-lite"/>
    </source>
</evidence>
<keyword evidence="4" id="KW-1185">Reference proteome</keyword>
<dbReference type="PANTHER" id="PTHR33434:SF2">
    <property type="entry name" value="FATTY ACID-BINDING PROTEIN TM_1468"/>
    <property type="match status" value="1"/>
</dbReference>
<dbReference type="Pfam" id="PF02645">
    <property type="entry name" value="DegV"/>
    <property type="match status" value="1"/>
</dbReference>
<dbReference type="InterPro" id="IPR003797">
    <property type="entry name" value="DegV"/>
</dbReference>
<sequence>MDPAVDQVADPEADAVPEPPAARRRIAVVTDDAAALPPAWLETAAREGGLEVVQMPVMIDGQIFPVPDGPHDDEIPQALILALAEGRPVTTSRPSPGQFRRVYQRLQEAGYEGIVSVHLSAELSGTTGAARIARQAIDVPVTVVDSRTAAMAQGFGAQKAWNVAGTGAGQEEVAAAAREGSRDNTLLLWVPSLDSLRRGGRIAPSSAVLNAVLQIRPLLSIADGKLVAVEKPRSPARARARFAALVGEALATSEHEDPVLVMHHLGDENGARELGEELVEAHRPDATLVVSQLPPVLAAHVGLGARAAVVEGPSARPVLHPVPPGS</sequence>
<evidence type="ECO:0000256" key="1">
    <source>
        <dbReference type="ARBA" id="ARBA00023121"/>
    </source>
</evidence>
<reference evidence="3" key="1">
    <citation type="journal article" date="2014" name="Int. J. Syst. Evol. Microbiol.">
        <title>Complete genome sequence of Corynebacterium casei LMG S-19264T (=DSM 44701T), isolated from a smear-ripened cheese.</title>
        <authorList>
            <consortium name="US DOE Joint Genome Institute (JGI-PGF)"/>
            <person name="Walter F."/>
            <person name="Albersmeier A."/>
            <person name="Kalinowski J."/>
            <person name="Ruckert C."/>
        </authorList>
    </citation>
    <scope>NUCLEOTIDE SEQUENCE</scope>
    <source>
        <strain evidence="3">CGMCC 1.12187</strain>
    </source>
</reference>
<accession>A0A917GWA4</accession>
<name>A0A917GWA4_9MICC</name>
<dbReference type="SUPFAM" id="SSF82549">
    <property type="entry name" value="DAK1/DegV-like"/>
    <property type="match status" value="1"/>
</dbReference>
<reference evidence="3" key="2">
    <citation type="submission" date="2020-09" db="EMBL/GenBank/DDBJ databases">
        <authorList>
            <person name="Sun Q."/>
            <person name="Zhou Y."/>
        </authorList>
    </citation>
    <scope>NUCLEOTIDE SEQUENCE</scope>
    <source>
        <strain evidence="3">CGMCC 1.12187</strain>
    </source>
</reference>
<dbReference type="PANTHER" id="PTHR33434">
    <property type="entry name" value="DEGV DOMAIN-CONTAINING PROTEIN DR_1986-RELATED"/>
    <property type="match status" value="1"/>
</dbReference>
<evidence type="ECO:0000313" key="3">
    <source>
        <dbReference type="EMBL" id="GGG59196.1"/>
    </source>
</evidence>
<gene>
    <name evidence="3" type="ORF">GCM10011374_22630</name>
</gene>
<proteinExistence type="predicted"/>
<dbReference type="NCBIfam" id="TIGR00762">
    <property type="entry name" value="DegV"/>
    <property type="match status" value="1"/>
</dbReference>
<dbReference type="Gene3D" id="3.30.1180.10">
    <property type="match status" value="1"/>
</dbReference>
<dbReference type="InterPro" id="IPR043168">
    <property type="entry name" value="DegV_C"/>
</dbReference>
<protein>
    <recommendedName>
        <fullName evidence="5">DegV family protein</fullName>
    </recommendedName>
</protein>
<evidence type="ECO:0008006" key="5">
    <source>
        <dbReference type="Google" id="ProtNLM"/>
    </source>
</evidence>